<dbReference type="GO" id="GO:0006950">
    <property type="term" value="P:response to stress"/>
    <property type="evidence" value="ECO:0007669"/>
    <property type="project" value="UniProtKB-ARBA"/>
</dbReference>
<dbReference type="GO" id="GO:0005737">
    <property type="term" value="C:cytoplasm"/>
    <property type="evidence" value="ECO:0007669"/>
    <property type="project" value="TreeGrafter"/>
</dbReference>
<evidence type="ECO:0000256" key="2">
    <source>
        <dbReference type="ARBA" id="ARBA00023284"/>
    </source>
</evidence>
<comment type="caution">
    <text evidence="4">The sequence shown here is derived from an EMBL/GenBank/DDBJ whole genome shotgun (WGS) entry which is preliminary data.</text>
</comment>
<dbReference type="OrthoDB" id="5181746at2"/>
<evidence type="ECO:0000256" key="1">
    <source>
        <dbReference type="ARBA" id="ARBA00008987"/>
    </source>
</evidence>
<dbReference type="PROSITE" id="PS51352">
    <property type="entry name" value="THIOREDOXIN_2"/>
    <property type="match status" value="1"/>
</dbReference>
<dbReference type="PANTHER" id="PTHR45663:SF11">
    <property type="entry name" value="GEO12009P1"/>
    <property type="match status" value="1"/>
</dbReference>
<proteinExistence type="inferred from homology"/>
<dbReference type="Pfam" id="PF14561">
    <property type="entry name" value="TPR_20"/>
    <property type="match status" value="1"/>
</dbReference>
<protein>
    <submittedName>
        <fullName evidence="4">Co-chaperone YbbN</fullName>
    </submittedName>
</protein>
<dbReference type="Gene3D" id="1.25.40.10">
    <property type="entry name" value="Tetratricopeptide repeat domain"/>
    <property type="match status" value="1"/>
</dbReference>
<accession>A0A1J7BAH3</accession>
<gene>
    <name evidence="4" type="ORF">BIV57_20355</name>
</gene>
<dbReference type="Gene3D" id="3.40.30.10">
    <property type="entry name" value="Glutaredoxin"/>
    <property type="match status" value="1"/>
</dbReference>
<dbReference type="CDD" id="cd02956">
    <property type="entry name" value="ybbN"/>
    <property type="match status" value="1"/>
</dbReference>
<dbReference type="Pfam" id="PF00085">
    <property type="entry name" value="Thioredoxin"/>
    <property type="match status" value="1"/>
</dbReference>
<dbReference type="SUPFAM" id="SSF52833">
    <property type="entry name" value="Thioredoxin-like"/>
    <property type="match status" value="1"/>
</dbReference>
<dbReference type="AlphaFoldDB" id="A0A1J7BAH3"/>
<dbReference type="STRING" id="1428644.BIV57_20355"/>
<dbReference type="EMBL" id="MLCF01000137">
    <property type="protein sequence ID" value="OIV35659.1"/>
    <property type="molecule type" value="Genomic_DNA"/>
</dbReference>
<evidence type="ECO:0000259" key="3">
    <source>
        <dbReference type="PROSITE" id="PS51352"/>
    </source>
</evidence>
<keyword evidence="2" id="KW-0676">Redox-active center</keyword>
<dbReference type="InterPro" id="IPR013766">
    <property type="entry name" value="Thioredoxin_domain"/>
</dbReference>
<evidence type="ECO:0000313" key="4">
    <source>
        <dbReference type="EMBL" id="OIV35659.1"/>
    </source>
</evidence>
<feature type="domain" description="Thioredoxin" evidence="3">
    <location>
        <begin position="30"/>
        <end position="151"/>
    </location>
</feature>
<keyword evidence="5" id="KW-1185">Reference proteome</keyword>
<sequence>MSLRGAVDLAAVKAAGEAKEKAQERARTAREQGAPVASSAVLDVDEASFEQEVLQRSASVPVVVDFWADWCQPCKQLSPVLEKLAEEYNGKFILAKLDIEANQALAQSILSQLGVQGIPFVLAFVGGQPVPMFQGAVPMEQARQVIDQLVDVAEQQFGIVGEPIGESPADDAEESALPEVPEDPALAAAHDALDRGDLGGAVQAYRNVLADRPGDEEAKAGLAQAELLQRTIDLDPAAVRSEAAENPTDPQAQIRAADLDLVGGHVEDAFGRLVETVGRVFGDDRNTVRVHLLSLFEVIGTEDPRVAAARQALARKLF</sequence>
<organism evidence="4 5">
    <name type="scientific">Mangrovactinospora gilvigrisea</name>
    <dbReference type="NCBI Taxonomy" id="1428644"/>
    <lineage>
        <taxon>Bacteria</taxon>
        <taxon>Bacillati</taxon>
        <taxon>Actinomycetota</taxon>
        <taxon>Actinomycetes</taxon>
        <taxon>Kitasatosporales</taxon>
        <taxon>Streptomycetaceae</taxon>
        <taxon>Mangrovactinospora</taxon>
    </lineage>
</organism>
<dbReference type="InterPro" id="IPR036249">
    <property type="entry name" value="Thioredoxin-like_sf"/>
</dbReference>
<comment type="similarity">
    <text evidence="1">Belongs to the thioredoxin family.</text>
</comment>
<reference evidence="4 5" key="1">
    <citation type="submission" date="2016-10" db="EMBL/GenBank/DDBJ databases">
        <title>Genome sequence of Streptomyces gilvigriseus MUSC 26.</title>
        <authorList>
            <person name="Lee L.-H."/>
            <person name="Ser H.-L."/>
        </authorList>
    </citation>
    <scope>NUCLEOTIDE SEQUENCE [LARGE SCALE GENOMIC DNA]</scope>
    <source>
        <strain evidence="4 5">MUSC 26</strain>
    </source>
</reference>
<dbReference type="Proteomes" id="UP000243342">
    <property type="component" value="Unassembled WGS sequence"/>
</dbReference>
<dbReference type="GO" id="GO:0015035">
    <property type="term" value="F:protein-disulfide reductase activity"/>
    <property type="evidence" value="ECO:0007669"/>
    <property type="project" value="TreeGrafter"/>
</dbReference>
<evidence type="ECO:0000313" key="5">
    <source>
        <dbReference type="Proteomes" id="UP000243342"/>
    </source>
</evidence>
<name>A0A1J7BAH3_9ACTN</name>
<dbReference type="PANTHER" id="PTHR45663">
    <property type="entry name" value="GEO12009P1"/>
    <property type="match status" value="1"/>
</dbReference>
<dbReference type="InterPro" id="IPR011990">
    <property type="entry name" value="TPR-like_helical_dom_sf"/>
</dbReference>